<evidence type="ECO:0000313" key="2">
    <source>
        <dbReference type="EMBL" id="GFH51352.1"/>
    </source>
</evidence>
<dbReference type="AlphaFoldDB" id="A0AAD3CSN7"/>
<feature type="transmembrane region" description="Helical" evidence="1">
    <location>
        <begin position="280"/>
        <end position="298"/>
    </location>
</feature>
<feature type="transmembrane region" description="Helical" evidence="1">
    <location>
        <begin position="350"/>
        <end position="368"/>
    </location>
</feature>
<dbReference type="EMBL" id="BLLK01000045">
    <property type="protein sequence ID" value="GFH51352.1"/>
    <property type="molecule type" value="Genomic_DNA"/>
</dbReference>
<evidence type="ECO:0000313" key="3">
    <source>
        <dbReference type="Proteomes" id="UP001054902"/>
    </source>
</evidence>
<feature type="transmembrane region" description="Helical" evidence="1">
    <location>
        <begin position="117"/>
        <end position="139"/>
    </location>
</feature>
<keyword evidence="3" id="KW-1185">Reference proteome</keyword>
<feature type="transmembrane region" description="Helical" evidence="1">
    <location>
        <begin position="233"/>
        <end position="249"/>
    </location>
</feature>
<proteinExistence type="predicted"/>
<protein>
    <submittedName>
        <fullName evidence="2">Uncharacterized protein</fullName>
    </submittedName>
</protein>
<feature type="transmembrane region" description="Helical" evidence="1">
    <location>
        <begin position="192"/>
        <end position="212"/>
    </location>
</feature>
<dbReference type="Proteomes" id="UP001054902">
    <property type="component" value="Unassembled WGS sequence"/>
</dbReference>
<keyword evidence="1" id="KW-1133">Transmembrane helix</keyword>
<accession>A0AAD3CSN7</accession>
<feature type="transmembrane region" description="Helical" evidence="1">
    <location>
        <begin position="160"/>
        <end position="180"/>
    </location>
</feature>
<comment type="caution">
    <text evidence="2">The sequence shown here is derived from an EMBL/GenBank/DDBJ whole genome shotgun (WGS) entry which is preliminary data.</text>
</comment>
<feature type="transmembrane region" description="Helical" evidence="1">
    <location>
        <begin position="319"/>
        <end position="338"/>
    </location>
</feature>
<reference evidence="2 3" key="1">
    <citation type="journal article" date="2021" name="Sci. Rep.">
        <title>The genome of the diatom Chaetoceros tenuissimus carries an ancient integrated fragment of an extant virus.</title>
        <authorList>
            <person name="Hongo Y."/>
            <person name="Kimura K."/>
            <person name="Takaki Y."/>
            <person name="Yoshida Y."/>
            <person name="Baba S."/>
            <person name="Kobayashi G."/>
            <person name="Nagasaki K."/>
            <person name="Hano T."/>
            <person name="Tomaru Y."/>
        </authorList>
    </citation>
    <scope>NUCLEOTIDE SEQUENCE [LARGE SCALE GENOMIC DNA]</scope>
    <source>
        <strain evidence="2 3">NIES-3715</strain>
    </source>
</reference>
<keyword evidence="1" id="KW-0812">Transmembrane</keyword>
<organism evidence="2 3">
    <name type="scientific">Chaetoceros tenuissimus</name>
    <dbReference type="NCBI Taxonomy" id="426638"/>
    <lineage>
        <taxon>Eukaryota</taxon>
        <taxon>Sar</taxon>
        <taxon>Stramenopiles</taxon>
        <taxon>Ochrophyta</taxon>
        <taxon>Bacillariophyta</taxon>
        <taxon>Coscinodiscophyceae</taxon>
        <taxon>Chaetocerotophycidae</taxon>
        <taxon>Chaetocerotales</taxon>
        <taxon>Chaetocerotaceae</taxon>
        <taxon>Chaetoceros</taxon>
    </lineage>
</organism>
<sequence length="417" mass="47336">MTSISLGTGRLFEDGEEQIGSVVERCEGNLDDVSLPSRNSNEASEEFESEEYLPLLKSTRLKHYLKLAILSALAVVSSYDSDLENKALPLPQPKEDIIPDFMNLESNVLEADRDERIYCLVVSSVSLLYHLCIVMIHVIDGIYPLQKMRKAFDNGSHVEIFVIAMSSVWWFIATCINTSLKGVAGDGKGQYNLYFVHWICLFVNIHMVEIWLVAANHESIYQSIKSWPNRAPGFIMIFICTLACMLSILDLRQYGTVFRGNPDNSLFVTLQSVANSQWEFFIIACVTSLAISIAFGLMEVFRKEDYYIHNIKSTTEFSLEGISLTILFFIWITATAVGTTDGVTSEVGNGYFLTWASTIAVIQTYVTWIKDWRRNVREVSMQQYKDYRRSQELVEPMSGVMGKTLLSDEEEKQEVEP</sequence>
<evidence type="ECO:0000256" key="1">
    <source>
        <dbReference type="SAM" id="Phobius"/>
    </source>
</evidence>
<gene>
    <name evidence="2" type="ORF">CTEN210_07828</name>
</gene>
<name>A0AAD3CSN7_9STRA</name>
<keyword evidence="1" id="KW-0472">Membrane</keyword>